<dbReference type="Proteomes" id="UP000607653">
    <property type="component" value="Unassembled WGS sequence"/>
</dbReference>
<accession>A0A822XMM2</accession>
<organism evidence="2 3">
    <name type="scientific">Nelumbo nucifera</name>
    <name type="common">Sacred lotus</name>
    <dbReference type="NCBI Taxonomy" id="4432"/>
    <lineage>
        <taxon>Eukaryota</taxon>
        <taxon>Viridiplantae</taxon>
        <taxon>Streptophyta</taxon>
        <taxon>Embryophyta</taxon>
        <taxon>Tracheophyta</taxon>
        <taxon>Spermatophyta</taxon>
        <taxon>Magnoliopsida</taxon>
        <taxon>Proteales</taxon>
        <taxon>Nelumbonaceae</taxon>
        <taxon>Nelumbo</taxon>
    </lineage>
</organism>
<keyword evidence="3" id="KW-1185">Reference proteome</keyword>
<evidence type="ECO:0000313" key="3">
    <source>
        <dbReference type="Proteomes" id="UP000607653"/>
    </source>
</evidence>
<name>A0A822XMM2_NELNU</name>
<comment type="caution">
    <text evidence="2">The sequence shown here is derived from an EMBL/GenBank/DDBJ whole genome shotgun (WGS) entry which is preliminary data.</text>
</comment>
<proteinExistence type="predicted"/>
<reference evidence="2 3" key="1">
    <citation type="journal article" date="2020" name="Mol. Biol. Evol.">
        <title>Distinct Expression and Methylation Patterns for Genes with Different Fates following a Single Whole-Genome Duplication in Flowering Plants.</title>
        <authorList>
            <person name="Shi T."/>
            <person name="Rahmani R.S."/>
            <person name="Gugger P.F."/>
            <person name="Wang M."/>
            <person name="Li H."/>
            <person name="Zhang Y."/>
            <person name="Li Z."/>
            <person name="Wang Q."/>
            <person name="Van de Peer Y."/>
            <person name="Marchal K."/>
            <person name="Chen J."/>
        </authorList>
    </citation>
    <scope>NUCLEOTIDE SEQUENCE [LARGE SCALE GENOMIC DNA]</scope>
    <source>
        <tissue evidence="2">Leaf</tissue>
    </source>
</reference>
<gene>
    <name evidence="2" type="ORF">HUJ06_022990</name>
</gene>
<sequence length="100" mass="10951">MSSSSPVLPTSLEEKYPKLPDSQQVSLEREIMANSVPPHATQLASNSGVVRHMSSHSLIIFMVNKTVNDSFVDKACSTKIMTYRPQGGARGLTIWCRGSK</sequence>
<dbReference type="AlphaFoldDB" id="A0A822XMM2"/>
<dbReference type="EMBL" id="DUZY01000001">
    <property type="protein sequence ID" value="DAD21527.1"/>
    <property type="molecule type" value="Genomic_DNA"/>
</dbReference>
<evidence type="ECO:0000313" key="2">
    <source>
        <dbReference type="EMBL" id="DAD21527.1"/>
    </source>
</evidence>
<protein>
    <submittedName>
        <fullName evidence="2">Uncharacterized protein</fullName>
    </submittedName>
</protein>
<evidence type="ECO:0000256" key="1">
    <source>
        <dbReference type="SAM" id="MobiDB-lite"/>
    </source>
</evidence>
<feature type="region of interest" description="Disordered" evidence="1">
    <location>
        <begin position="1"/>
        <end position="20"/>
    </location>
</feature>